<organism evidence="1">
    <name type="scientific">Photinus pyralis</name>
    <name type="common">Common eastern firefly</name>
    <name type="synonym">Lampyris pyralis</name>
    <dbReference type="NCBI Taxonomy" id="7054"/>
    <lineage>
        <taxon>Eukaryota</taxon>
        <taxon>Metazoa</taxon>
        <taxon>Ecdysozoa</taxon>
        <taxon>Arthropoda</taxon>
        <taxon>Hexapoda</taxon>
        <taxon>Insecta</taxon>
        <taxon>Pterygota</taxon>
        <taxon>Neoptera</taxon>
        <taxon>Endopterygota</taxon>
        <taxon>Coleoptera</taxon>
        <taxon>Polyphaga</taxon>
        <taxon>Elateriformia</taxon>
        <taxon>Elateroidea</taxon>
        <taxon>Lampyridae</taxon>
        <taxon>Lampyrinae</taxon>
        <taxon>Photinus</taxon>
    </lineage>
</organism>
<evidence type="ECO:0000313" key="1">
    <source>
        <dbReference type="EMBL" id="JAV75985.1"/>
    </source>
</evidence>
<name>A0A1Y1LVD0_PHOPY</name>
<reference evidence="1" key="1">
    <citation type="journal article" date="2016" name="Sci. Rep.">
        <title>Molecular characterization of firefly nuptial gifts: a multi-omics approach sheds light on postcopulatory sexual selection.</title>
        <authorList>
            <person name="Al-Wathiqui N."/>
            <person name="Fallon T.R."/>
            <person name="South A."/>
            <person name="Weng J.K."/>
            <person name="Lewis S.M."/>
        </authorList>
    </citation>
    <scope>NUCLEOTIDE SEQUENCE</scope>
</reference>
<accession>A0A1Y1LVD0</accession>
<evidence type="ECO:0008006" key="2">
    <source>
        <dbReference type="Google" id="ProtNLM"/>
    </source>
</evidence>
<protein>
    <recommendedName>
        <fullName evidence="2">Peptidase A2 domain-containing protein</fullName>
    </recommendedName>
</protein>
<dbReference type="AlphaFoldDB" id="A0A1Y1LVD0"/>
<sequence>MEVDNGATYSTMPSGTYNFLWRHGNHNFRNELQPVEILLQPYLNAPPAAALGARAVHVRFKNKEAVLPIVVVEGPATLRTLLGRNWFEALGISIAGLNSLVPAIPADIQLHPARSIKLKANLVVTKDLPLASTGIRTPHPNIFLHGRCPTRLRTRSRTLSTPCTAKELSHQHHSHQWATLHQWSTYRVQMAASGCVATISLPSTRFYVLTAIHYPQPIQHFQKLPEPRYSLKLI</sequence>
<dbReference type="EMBL" id="GEZM01049368">
    <property type="protein sequence ID" value="JAV75985.1"/>
    <property type="molecule type" value="Transcribed_RNA"/>
</dbReference>
<proteinExistence type="predicted"/>